<proteinExistence type="predicted"/>
<dbReference type="KEGG" id="fae:FAES_2030"/>
<dbReference type="HOGENOM" id="CLU_801107_0_0_10"/>
<dbReference type="Gene3D" id="1.25.40.10">
    <property type="entry name" value="Tetratricopeptide repeat domain"/>
    <property type="match status" value="1"/>
</dbReference>
<dbReference type="RefSeq" id="WP_015331138.1">
    <property type="nucleotide sequence ID" value="NC_020054.1"/>
</dbReference>
<gene>
    <name evidence="1" type="ORF">FAES_2030</name>
</gene>
<dbReference type="SUPFAM" id="SSF48452">
    <property type="entry name" value="TPR-like"/>
    <property type="match status" value="1"/>
</dbReference>
<dbReference type="OrthoDB" id="1274469at2"/>
<evidence type="ECO:0000313" key="1">
    <source>
        <dbReference type="EMBL" id="CCH00039.1"/>
    </source>
</evidence>
<evidence type="ECO:0000313" key="2">
    <source>
        <dbReference type="Proteomes" id="UP000011058"/>
    </source>
</evidence>
<organism evidence="1 2">
    <name type="scientific">Fibrella aestuarina BUZ 2</name>
    <dbReference type="NCBI Taxonomy" id="1166018"/>
    <lineage>
        <taxon>Bacteria</taxon>
        <taxon>Pseudomonadati</taxon>
        <taxon>Bacteroidota</taxon>
        <taxon>Cytophagia</taxon>
        <taxon>Cytophagales</taxon>
        <taxon>Spirosomataceae</taxon>
        <taxon>Fibrella</taxon>
    </lineage>
</organism>
<dbReference type="InterPro" id="IPR011990">
    <property type="entry name" value="TPR-like_helical_dom_sf"/>
</dbReference>
<dbReference type="EMBL" id="HE796683">
    <property type="protein sequence ID" value="CCH00039.1"/>
    <property type="molecule type" value="Genomic_DNA"/>
</dbReference>
<name>I0K7D6_9BACT</name>
<dbReference type="Proteomes" id="UP000011058">
    <property type="component" value="Chromosome"/>
</dbReference>
<dbReference type="STRING" id="1166018.FAES_2030"/>
<keyword evidence="2" id="KW-1185">Reference proteome</keyword>
<protein>
    <submittedName>
        <fullName evidence="1">Uncharacterized protein</fullName>
    </submittedName>
</protein>
<accession>I0K7D6</accession>
<dbReference type="AlphaFoldDB" id="I0K7D6"/>
<sequence length="346" mass="38974">MTPSSTRSYPSLHDYQQFFDRLTTAAPVAPDAGPGSSQENVFQQTLIALLPTVPAGADQLMMLLLKAVSGFQAMKKGQLDEGFARLEPVLAAIPTLPTDANALAETLVSPMVSFYHYRKGQFDTARRYADRSIALSNEWQHRYTVLHMHRIQQLFNLSRIDLAEGRYELGLDTIRQLINYLATGQLPTLPGYWHEPMLRQLPTQLLSVQFMEIVNELTFLALKRPDLEPTILNDILTDVSLSLTNTLPAAPSPYSALLDWAEAKRDLAAHRYRDFLLQTAYFLGQYPSAYDQMKLSLVRDLNQLLFRADASVQAFRPRLSQYINGQLRLPARLIAHLRASRAVATA</sequence>
<reference evidence="1 2" key="1">
    <citation type="journal article" date="2012" name="J. Bacteriol.">
        <title>Genome Sequence of Fibrella aestuarina BUZ 2T, a Filamentous Marine Bacterium.</title>
        <authorList>
            <person name="Filippini M."/>
            <person name="Qi W."/>
            <person name="Blom J."/>
            <person name="Goesmann A."/>
            <person name="Smits T.H."/>
            <person name="Bagheri H.C."/>
        </authorList>
    </citation>
    <scope>NUCLEOTIDE SEQUENCE [LARGE SCALE GENOMIC DNA]</scope>
    <source>
        <strain evidence="2">BUZ 2T</strain>
    </source>
</reference>